<feature type="region of interest" description="Disordered" evidence="7">
    <location>
        <begin position="1"/>
        <end position="48"/>
    </location>
</feature>
<proteinExistence type="predicted"/>
<dbReference type="STRING" id="218851.A0A2G5DWQ0"/>
<evidence type="ECO:0000256" key="4">
    <source>
        <dbReference type="ARBA" id="ARBA00022833"/>
    </source>
</evidence>
<name>A0A2G5DWQ0_AQUCA</name>
<feature type="compositionally biased region" description="Acidic residues" evidence="7">
    <location>
        <begin position="313"/>
        <end position="324"/>
    </location>
</feature>
<reference evidence="9 10" key="1">
    <citation type="submission" date="2017-09" db="EMBL/GenBank/DDBJ databases">
        <title>WGS assembly of Aquilegia coerulea Goldsmith.</title>
        <authorList>
            <person name="Hodges S."/>
            <person name="Kramer E."/>
            <person name="Nordborg M."/>
            <person name="Tomkins J."/>
            <person name="Borevitz J."/>
            <person name="Derieg N."/>
            <person name="Yan J."/>
            <person name="Mihaltcheva S."/>
            <person name="Hayes R.D."/>
            <person name="Rokhsar D."/>
        </authorList>
    </citation>
    <scope>NUCLEOTIDE SEQUENCE [LARGE SCALE GENOMIC DNA]</scope>
    <source>
        <strain evidence="10">cv. Goldsmith</strain>
    </source>
</reference>
<feature type="compositionally biased region" description="Polar residues" evidence="7">
    <location>
        <begin position="11"/>
        <end position="27"/>
    </location>
</feature>
<dbReference type="SUPFAM" id="SSF57667">
    <property type="entry name" value="beta-beta-alpha zinc fingers"/>
    <property type="match status" value="1"/>
</dbReference>
<organism evidence="9 10">
    <name type="scientific">Aquilegia coerulea</name>
    <name type="common">Rocky mountain columbine</name>
    <dbReference type="NCBI Taxonomy" id="218851"/>
    <lineage>
        <taxon>Eukaryota</taxon>
        <taxon>Viridiplantae</taxon>
        <taxon>Streptophyta</taxon>
        <taxon>Embryophyta</taxon>
        <taxon>Tracheophyta</taxon>
        <taxon>Spermatophyta</taxon>
        <taxon>Magnoliopsida</taxon>
        <taxon>Ranunculales</taxon>
        <taxon>Ranunculaceae</taxon>
        <taxon>Thalictroideae</taxon>
        <taxon>Aquilegia</taxon>
    </lineage>
</organism>
<feature type="compositionally biased region" description="Basic and acidic residues" evidence="7">
    <location>
        <begin position="28"/>
        <end position="48"/>
    </location>
</feature>
<dbReference type="InterPro" id="IPR036236">
    <property type="entry name" value="Znf_C2H2_sf"/>
</dbReference>
<dbReference type="GO" id="GO:0005634">
    <property type="term" value="C:nucleus"/>
    <property type="evidence" value="ECO:0007669"/>
    <property type="project" value="UniProtKB-SubCell"/>
</dbReference>
<sequence>MEEEGEEACNSPKSSSVSLSIESAGSKDNSEDSKGKNKEVLPVDNRSDDDLLELKLSSTNPSVEPTNNKLSLFPLDVGLGSSRDSEPKAYFCNYCGKKFYNSQALGGHQNAHKYERGLAKRRSEYDLLGYPPYYYSTVPPYPSHGSFNRSLGVHMNSGIHKPYYPWSHMGPRYGHGGWSRPSFQPTPGMGNLRENSYQANPGGLATPGLSGLDNTVVARMMGYTPSTGTREGENNVLGNQMIGGSSTFMTSSAPPAAISDGGNNILGNQSMGSSSALMTSSAAPVGISDGGNNLPGDSSGAMERSSADANNTEGEEDLDLTLRL</sequence>
<keyword evidence="3 6" id="KW-0863">Zinc-finger</keyword>
<dbReference type="AlphaFoldDB" id="A0A2G5DWQ0"/>
<keyword evidence="2" id="KW-0479">Metal-binding</keyword>
<evidence type="ECO:0000256" key="3">
    <source>
        <dbReference type="ARBA" id="ARBA00022771"/>
    </source>
</evidence>
<comment type="subcellular location">
    <subcellularLocation>
        <location evidence="1">Nucleus</location>
    </subcellularLocation>
</comment>
<evidence type="ECO:0000313" key="9">
    <source>
        <dbReference type="EMBL" id="PIA47876.1"/>
    </source>
</evidence>
<feature type="domain" description="C2H2-type" evidence="8">
    <location>
        <begin position="90"/>
        <end position="117"/>
    </location>
</feature>
<dbReference type="Gene3D" id="3.30.160.60">
    <property type="entry name" value="Classic Zinc Finger"/>
    <property type="match status" value="1"/>
</dbReference>
<feature type="region of interest" description="Disordered" evidence="7">
    <location>
        <begin position="262"/>
        <end position="324"/>
    </location>
</feature>
<dbReference type="PANTHER" id="PTHR47287">
    <property type="entry name" value="C2H2 AND C2HC ZINC FINGERS SUPERFAMILY PROTEIN"/>
    <property type="match status" value="1"/>
</dbReference>
<dbReference type="Proteomes" id="UP000230069">
    <property type="component" value="Unassembled WGS sequence"/>
</dbReference>
<evidence type="ECO:0000256" key="7">
    <source>
        <dbReference type="SAM" id="MobiDB-lite"/>
    </source>
</evidence>
<dbReference type="GO" id="GO:0008270">
    <property type="term" value="F:zinc ion binding"/>
    <property type="evidence" value="ECO:0007669"/>
    <property type="project" value="UniProtKB-KW"/>
</dbReference>
<dbReference type="OrthoDB" id="1736050at2759"/>
<dbReference type="PROSITE" id="PS50157">
    <property type="entry name" value="ZINC_FINGER_C2H2_2"/>
    <property type="match status" value="1"/>
</dbReference>
<accession>A0A2G5DWQ0</accession>
<keyword evidence="5" id="KW-0539">Nucleus</keyword>
<dbReference type="EMBL" id="KZ305031">
    <property type="protein sequence ID" value="PIA47876.1"/>
    <property type="molecule type" value="Genomic_DNA"/>
</dbReference>
<feature type="compositionally biased region" description="Low complexity" evidence="7">
    <location>
        <begin position="270"/>
        <end position="283"/>
    </location>
</feature>
<keyword evidence="10" id="KW-1185">Reference proteome</keyword>
<evidence type="ECO:0000313" key="10">
    <source>
        <dbReference type="Proteomes" id="UP000230069"/>
    </source>
</evidence>
<dbReference type="InterPro" id="IPR013087">
    <property type="entry name" value="Znf_C2H2_type"/>
</dbReference>
<evidence type="ECO:0000256" key="5">
    <source>
        <dbReference type="ARBA" id="ARBA00023242"/>
    </source>
</evidence>
<dbReference type="PANTHER" id="PTHR47287:SF9">
    <property type="entry name" value="ZINC FINGER PROTEIN 4-LIKE"/>
    <property type="match status" value="1"/>
</dbReference>
<protein>
    <recommendedName>
        <fullName evidence="8">C2H2-type domain-containing protein</fullName>
    </recommendedName>
</protein>
<dbReference type="InParanoid" id="A0A2G5DWQ0"/>
<evidence type="ECO:0000256" key="1">
    <source>
        <dbReference type="ARBA" id="ARBA00004123"/>
    </source>
</evidence>
<keyword evidence="4" id="KW-0862">Zinc</keyword>
<dbReference type="GO" id="GO:0009788">
    <property type="term" value="P:negative regulation of abscisic acid-activated signaling pathway"/>
    <property type="evidence" value="ECO:0007669"/>
    <property type="project" value="InterPro"/>
</dbReference>
<gene>
    <name evidence="9" type="ORF">AQUCO_01400459v1</name>
</gene>
<evidence type="ECO:0000256" key="6">
    <source>
        <dbReference type="PROSITE-ProRule" id="PRU00042"/>
    </source>
</evidence>
<evidence type="ECO:0000259" key="8">
    <source>
        <dbReference type="PROSITE" id="PS50157"/>
    </source>
</evidence>
<dbReference type="PROSITE" id="PS00028">
    <property type="entry name" value="ZINC_FINGER_C2H2_1"/>
    <property type="match status" value="1"/>
</dbReference>
<evidence type="ECO:0000256" key="2">
    <source>
        <dbReference type="ARBA" id="ARBA00022723"/>
    </source>
</evidence>
<dbReference type="InterPro" id="IPR044246">
    <property type="entry name" value="ZFP3-like"/>
</dbReference>